<dbReference type="GO" id="GO:0045893">
    <property type="term" value="P:positive regulation of DNA-templated transcription"/>
    <property type="evidence" value="ECO:0007669"/>
    <property type="project" value="TreeGrafter"/>
</dbReference>
<gene>
    <name evidence="7" type="primary">Dyak\GE21882</name>
    <name evidence="7" type="synonym">dyak_GLEANR_5606</name>
    <name evidence="7" type="synonym">GE21882</name>
    <name evidence="7" type="ORF">Dyak_GE21882</name>
</gene>
<keyword evidence="3" id="KW-0862">Zinc</keyword>
<feature type="region of interest" description="Disordered" evidence="5">
    <location>
        <begin position="111"/>
        <end position="131"/>
    </location>
</feature>
<dbReference type="eggNOG" id="ENOG502T9C4">
    <property type="taxonomic scope" value="Eukaryota"/>
</dbReference>
<dbReference type="EMBL" id="CM000159">
    <property type="protein sequence ID" value="EDW94252.1"/>
    <property type="molecule type" value="Genomic_DNA"/>
</dbReference>
<feature type="domain" description="BED-type" evidence="6">
    <location>
        <begin position="43"/>
        <end position="99"/>
    </location>
</feature>
<dbReference type="AlphaFoldDB" id="B4PG88"/>
<keyword evidence="8" id="KW-1185">Reference proteome</keyword>
<dbReference type="PANTHER" id="PTHR22666">
    <property type="entry name" value="MYB_SANT-LIKE DNA-BINDING DOMAIN-CONTAINING PROTEIN 1"/>
    <property type="match status" value="1"/>
</dbReference>
<dbReference type="GO" id="GO:0003677">
    <property type="term" value="F:DNA binding"/>
    <property type="evidence" value="ECO:0007669"/>
    <property type="project" value="InterPro"/>
</dbReference>
<accession>B4PG88</accession>
<evidence type="ECO:0000256" key="4">
    <source>
        <dbReference type="PROSITE-ProRule" id="PRU00027"/>
    </source>
</evidence>
<evidence type="ECO:0000256" key="3">
    <source>
        <dbReference type="ARBA" id="ARBA00022833"/>
    </source>
</evidence>
<dbReference type="HOGENOM" id="CLU_069467_0_0_1"/>
<dbReference type="Proteomes" id="UP000002282">
    <property type="component" value="Chromosome 3L"/>
</dbReference>
<dbReference type="GO" id="GO:0008270">
    <property type="term" value="F:zinc ion binding"/>
    <property type="evidence" value="ECO:0007669"/>
    <property type="project" value="UniProtKB-KW"/>
</dbReference>
<dbReference type="OMA" id="KWRYYCL"/>
<evidence type="ECO:0000256" key="5">
    <source>
        <dbReference type="SAM" id="MobiDB-lite"/>
    </source>
</evidence>
<keyword evidence="2 4" id="KW-0863">Zinc-finger</keyword>
<sequence length="305" mass="35068">MTIRIARRNMFFIHTPEEEKCTEAQLDILMKINSGEYRLVKKNKRSSVWNVYREIARPDGTKLKWRYFCMGCKRVMQSTGGTTSNLRIHKCHVRYIKQNAHLIEGSHSYNHAPATHASQQSPRVQKPKIKRQPSYATQCEQFYEVTMDPLTQYSDLEDDIEASLEEEHTLESERKLESSYSRPLLKLFSEENLSVEPVELEEEAEAETAETEDQMPIELDLTDVQHTASDVGHEAIEPKSSEGGVHFDASAISEAESYAKAWAHAFLRLNEDQKFYAKRSIDELLVLGRLERLNISTVTSLNTNL</sequence>
<dbReference type="InterPro" id="IPR003656">
    <property type="entry name" value="Znf_BED"/>
</dbReference>
<evidence type="ECO:0000313" key="8">
    <source>
        <dbReference type="Proteomes" id="UP000002282"/>
    </source>
</evidence>
<reference evidence="7 8" key="1">
    <citation type="journal article" date="2007" name="Nature">
        <title>Evolution of genes and genomes on the Drosophila phylogeny.</title>
        <authorList>
            <consortium name="Drosophila 12 Genomes Consortium"/>
            <person name="Clark A.G."/>
            <person name="Eisen M.B."/>
            <person name="Smith D.R."/>
            <person name="Bergman C.M."/>
            <person name="Oliver B."/>
            <person name="Markow T.A."/>
            <person name="Kaufman T.C."/>
            <person name="Kellis M."/>
            <person name="Gelbart W."/>
            <person name="Iyer V.N."/>
            <person name="Pollard D.A."/>
            <person name="Sackton T.B."/>
            <person name="Larracuente A.M."/>
            <person name="Singh N.D."/>
            <person name="Abad J.P."/>
            <person name="Abt D.N."/>
            <person name="Adryan B."/>
            <person name="Aguade M."/>
            <person name="Akashi H."/>
            <person name="Anderson W.W."/>
            <person name="Aquadro C.F."/>
            <person name="Ardell D.H."/>
            <person name="Arguello R."/>
            <person name="Artieri C.G."/>
            <person name="Barbash D.A."/>
            <person name="Barker D."/>
            <person name="Barsanti P."/>
            <person name="Batterham P."/>
            <person name="Batzoglou S."/>
            <person name="Begun D."/>
            <person name="Bhutkar A."/>
            <person name="Blanco E."/>
            <person name="Bosak S.A."/>
            <person name="Bradley R.K."/>
            <person name="Brand A.D."/>
            <person name="Brent M.R."/>
            <person name="Brooks A.N."/>
            <person name="Brown R.H."/>
            <person name="Butlin R.K."/>
            <person name="Caggese C."/>
            <person name="Calvi B.R."/>
            <person name="Bernardo de Carvalho A."/>
            <person name="Caspi A."/>
            <person name="Castrezana S."/>
            <person name="Celniker S.E."/>
            <person name="Chang J.L."/>
            <person name="Chapple C."/>
            <person name="Chatterji S."/>
            <person name="Chinwalla A."/>
            <person name="Civetta A."/>
            <person name="Clifton S.W."/>
            <person name="Comeron J.M."/>
            <person name="Costello J.C."/>
            <person name="Coyne J.A."/>
            <person name="Daub J."/>
            <person name="David R.G."/>
            <person name="Delcher A.L."/>
            <person name="Delehaunty K."/>
            <person name="Do C.B."/>
            <person name="Ebling H."/>
            <person name="Edwards K."/>
            <person name="Eickbush T."/>
            <person name="Evans J.D."/>
            <person name="Filipski A."/>
            <person name="Findeiss S."/>
            <person name="Freyhult E."/>
            <person name="Fulton L."/>
            <person name="Fulton R."/>
            <person name="Garcia A.C."/>
            <person name="Gardiner A."/>
            <person name="Garfield D.A."/>
            <person name="Garvin B.E."/>
            <person name="Gibson G."/>
            <person name="Gilbert D."/>
            <person name="Gnerre S."/>
            <person name="Godfrey J."/>
            <person name="Good R."/>
            <person name="Gotea V."/>
            <person name="Gravely B."/>
            <person name="Greenberg A.J."/>
            <person name="Griffiths-Jones S."/>
            <person name="Gross S."/>
            <person name="Guigo R."/>
            <person name="Gustafson E.A."/>
            <person name="Haerty W."/>
            <person name="Hahn M.W."/>
            <person name="Halligan D.L."/>
            <person name="Halpern A.L."/>
            <person name="Halter G.M."/>
            <person name="Han M.V."/>
            <person name="Heger A."/>
            <person name="Hillier L."/>
            <person name="Hinrichs A.S."/>
            <person name="Holmes I."/>
            <person name="Hoskins R.A."/>
            <person name="Hubisz M.J."/>
            <person name="Hultmark D."/>
            <person name="Huntley M.A."/>
            <person name="Jaffe D.B."/>
            <person name="Jagadeeshan S."/>
            <person name="Jeck W.R."/>
            <person name="Johnson J."/>
            <person name="Jones C.D."/>
            <person name="Jordan W.C."/>
            <person name="Karpen G.H."/>
            <person name="Kataoka E."/>
            <person name="Keightley P.D."/>
            <person name="Kheradpour P."/>
            <person name="Kirkness E.F."/>
            <person name="Koerich L.B."/>
            <person name="Kristiansen K."/>
            <person name="Kudrna D."/>
            <person name="Kulathinal R.J."/>
            <person name="Kumar S."/>
            <person name="Kwok R."/>
            <person name="Lander E."/>
            <person name="Langley C.H."/>
            <person name="Lapoint R."/>
            <person name="Lazzaro B.P."/>
            <person name="Lee S.J."/>
            <person name="Levesque L."/>
            <person name="Li R."/>
            <person name="Lin C.F."/>
            <person name="Lin M.F."/>
            <person name="Lindblad-Toh K."/>
            <person name="Llopart A."/>
            <person name="Long M."/>
            <person name="Low L."/>
            <person name="Lozovsky E."/>
            <person name="Lu J."/>
            <person name="Luo M."/>
            <person name="Machado C.A."/>
            <person name="Makalowski W."/>
            <person name="Marzo M."/>
            <person name="Matsuda M."/>
            <person name="Matzkin L."/>
            <person name="McAllister B."/>
            <person name="McBride C.S."/>
            <person name="McKernan B."/>
            <person name="McKernan K."/>
            <person name="Mendez-Lago M."/>
            <person name="Minx P."/>
            <person name="Mollenhauer M.U."/>
            <person name="Montooth K."/>
            <person name="Mount S.M."/>
            <person name="Mu X."/>
            <person name="Myers E."/>
            <person name="Negre B."/>
            <person name="Newfeld S."/>
            <person name="Nielsen R."/>
            <person name="Noor M.A."/>
            <person name="O'Grady P."/>
            <person name="Pachter L."/>
            <person name="Papaceit M."/>
            <person name="Parisi M.J."/>
            <person name="Parisi M."/>
            <person name="Parts L."/>
            <person name="Pedersen J.S."/>
            <person name="Pesole G."/>
            <person name="Phillippy A.M."/>
            <person name="Ponting C.P."/>
            <person name="Pop M."/>
            <person name="Porcelli D."/>
            <person name="Powell J.R."/>
            <person name="Prohaska S."/>
            <person name="Pruitt K."/>
            <person name="Puig M."/>
            <person name="Quesneville H."/>
            <person name="Ram K.R."/>
            <person name="Rand D."/>
            <person name="Rasmussen M.D."/>
            <person name="Reed L.K."/>
            <person name="Reenan R."/>
            <person name="Reily A."/>
            <person name="Remington K.A."/>
            <person name="Rieger T.T."/>
            <person name="Ritchie M.G."/>
            <person name="Robin C."/>
            <person name="Rogers Y.H."/>
            <person name="Rohde C."/>
            <person name="Rozas J."/>
            <person name="Rubenfield M.J."/>
            <person name="Ruiz A."/>
            <person name="Russo S."/>
            <person name="Salzberg S.L."/>
            <person name="Sanchez-Gracia A."/>
            <person name="Saranga D.J."/>
            <person name="Sato H."/>
            <person name="Schaeffer S.W."/>
            <person name="Schatz M.C."/>
            <person name="Schlenke T."/>
            <person name="Schwartz R."/>
            <person name="Segarra C."/>
            <person name="Singh R.S."/>
            <person name="Sirot L."/>
            <person name="Sirota M."/>
            <person name="Sisneros N.B."/>
            <person name="Smith C.D."/>
            <person name="Smith T.F."/>
            <person name="Spieth J."/>
            <person name="Stage D.E."/>
            <person name="Stark A."/>
            <person name="Stephan W."/>
            <person name="Strausberg R.L."/>
            <person name="Strempel S."/>
            <person name="Sturgill D."/>
            <person name="Sutton G."/>
            <person name="Sutton G.G."/>
            <person name="Tao W."/>
            <person name="Teichmann S."/>
            <person name="Tobari Y.N."/>
            <person name="Tomimura Y."/>
            <person name="Tsolas J.M."/>
            <person name="Valente V.L."/>
            <person name="Venter E."/>
            <person name="Venter J.C."/>
            <person name="Vicario S."/>
            <person name="Vieira F.G."/>
            <person name="Vilella A.J."/>
            <person name="Villasante A."/>
            <person name="Walenz B."/>
            <person name="Wang J."/>
            <person name="Wasserman M."/>
            <person name="Watts T."/>
            <person name="Wilson D."/>
            <person name="Wilson R.K."/>
            <person name="Wing R.A."/>
            <person name="Wolfner M.F."/>
            <person name="Wong A."/>
            <person name="Wong G.K."/>
            <person name="Wu C.I."/>
            <person name="Wu G."/>
            <person name="Yamamoto D."/>
            <person name="Yang H.P."/>
            <person name="Yang S.P."/>
            <person name="Yorke J.A."/>
            <person name="Yoshida K."/>
            <person name="Zdobnov E."/>
            <person name="Zhang P."/>
            <person name="Zhang Y."/>
            <person name="Zimin A.V."/>
            <person name="Baldwin J."/>
            <person name="Abdouelleil A."/>
            <person name="Abdulkadir J."/>
            <person name="Abebe A."/>
            <person name="Abera B."/>
            <person name="Abreu J."/>
            <person name="Acer S.C."/>
            <person name="Aftuck L."/>
            <person name="Alexander A."/>
            <person name="An P."/>
            <person name="Anderson E."/>
            <person name="Anderson S."/>
            <person name="Arachi H."/>
            <person name="Azer M."/>
            <person name="Bachantsang P."/>
            <person name="Barry A."/>
            <person name="Bayul T."/>
            <person name="Berlin A."/>
            <person name="Bessette D."/>
            <person name="Bloom T."/>
            <person name="Blye J."/>
            <person name="Boguslavskiy L."/>
            <person name="Bonnet C."/>
            <person name="Boukhgalter B."/>
            <person name="Bourzgui I."/>
            <person name="Brown A."/>
            <person name="Cahill P."/>
            <person name="Channer S."/>
            <person name="Cheshatsang Y."/>
            <person name="Chuda L."/>
            <person name="Citroen M."/>
            <person name="Collymore A."/>
            <person name="Cooke P."/>
            <person name="Costello M."/>
            <person name="D'Aco K."/>
            <person name="Daza R."/>
            <person name="De Haan G."/>
            <person name="DeGray S."/>
            <person name="DeMaso C."/>
            <person name="Dhargay N."/>
            <person name="Dooley K."/>
            <person name="Dooley E."/>
            <person name="Doricent M."/>
            <person name="Dorje P."/>
            <person name="Dorjee K."/>
            <person name="Dupes A."/>
            <person name="Elong R."/>
            <person name="Falk J."/>
            <person name="Farina A."/>
            <person name="Faro S."/>
            <person name="Ferguson D."/>
            <person name="Fisher S."/>
            <person name="Foley C.D."/>
            <person name="Franke A."/>
            <person name="Friedrich D."/>
            <person name="Gadbois L."/>
            <person name="Gearin G."/>
            <person name="Gearin C.R."/>
            <person name="Giannoukos G."/>
            <person name="Goode T."/>
            <person name="Graham J."/>
            <person name="Grandbois E."/>
            <person name="Grewal S."/>
            <person name="Gyaltsen K."/>
            <person name="Hafez N."/>
            <person name="Hagos B."/>
            <person name="Hall J."/>
            <person name="Henson C."/>
            <person name="Hollinger A."/>
            <person name="Honan T."/>
            <person name="Huard M.D."/>
            <person name="Hughes L."/>
            <person name="Hurhula B."/>
            <person name="Husby M.E."/>
            <person name="Kamat A."/>
            <person name="Kanga B."/>
            <person name="Kashin S."/>
            <person name="Khazanovich D."/>
            <person name="Kisner P."/>
            <person name="Lance K."/>
            <person name="Lara M."/>
            <person name="Lee W."/>
            <person name="Lennon N."/>
            <person name="Letendre F."/>
            <person name="LeVine R."/>
            <person name="Lipovsky A."/>
            <person name="Liu X."/>
            <person name="Liu J."/>
            <person name="Liu S."/>
            <person name="Lokyitsang T."/>
            <person name="Lokyitsang Y."/>
            <person name="Lubonja R."/>
            <person name="Lui A."/>
            <person name="MacDonald P."/>
            <person name="Magnisalis V."/>
            <person name="Maru K."/>
            <person name="Matthews C."/>
            <person name="McCusker W."/>
            <person name="McDonough S."/>
            <person name="Mehta T."/>
            <person name="Meldrim J."/>
            <person name="Meneus L."/>
            <person name="Mihai O."/>
            <person name="Mihalev A."/>
            <person name="Mihova T."/>
            <person name="Mittelman R."/>
            <person name="Mlenga V."/>
            <person name="Montmayeur A."/>
            <person name="Mulrain L."/>
            <person name="Navidi A."/>
            <person name="Naylor J."/>
            <person name="Negash T."/>
            <person name="Nguyen T."/>
            <person name="Nguyen N."/>
            <person name="Nicol R."/>
            <person name="Norbu C."/>
            <person name="Norbu N."/>
            <person name="Novod N."/>
            <person name="O'Neill B."/>
            <person name="Osman S."/>
            <person name="Markiewicz E."/>
            <person name="Oyono O.L."/>
            <person name="Patti C."/>
            <person name="Phunkhang P."/>
            <person name="Pierre F."/>
            <person name="Priest M."/>
            <person name="Raghuraman S."/>
            <person name="Rege F."/>
            <person name="Reyes R."/>
            <person name="Rise C."/>
            <person name="Rogov P."/>
            <person name="Ross K."/>
            <person name="Ryan E."/>
            <person name="Settipalli S."/>
            <person name="Shea T."/>
            <person name="Sherpa N."/>
            <person name="Shi L."/>
            <person name="Shih D."/>
            <person name="Sparrow T."/>
            <person name="Spaulding J."/>
            <person name="Stalker J."/>
            <person name="Stange-Thomann N."/>
            <person name="Stavropoulos S."/>
            <person name="Stone C."/>
            <person name="Strader C."/>
            <person name="Tesfaye S."/>
            <person name="Thomson T."/>
            <person name="Thoulutsang Y."/>
            <person name="Thoulutsang D."/>
            <person name="Topham K."/>
            <person name="Topping I."/>
            <person name="Tsamla T."/>
            <person name="Vassiliev H."/>
            <person name="Vo A."/>
            <person name="Wangchuk T."/>
            <person name="Wangdi T."/>
            <person name="Weiand M."/>
            <person name="Wilkinson J."/>
            <person name="Wilson A."/>
            <person name="Yadav S."/>
            <person name="Young G."/>
            <person name="Yu Q."/>
            <person name="Zembek L."/>
            <person name="Zhong D."/>
            <person name="Zimmer A."/>
            <person name="Zwirko Z."/>
            <person name="Jaffe D.B."/>
            <person name="Alvarez P."/>
            <person name="Brockman W."/>
            <person name="Butler J."/>
            <person name="Chin C."/>
            <person name="Gnerre S."/>
            <person name="Grabherr M."/>
            <person name="Kleber M."/>
            <person name="Mauceli E."/>
            <person name="MacCallum I."/>
        </authorList>
    </citation>
    <scope>NUCLEOTIDE SEQUENCE [LARGE SCALE GENOMIC DNA]</scope>
    <source>
        <strain evidence="8">Tai18E2 / Tucson 14021-0261.01</strain>
    </source>
</reference>
<proteinExistence type="predicted"/>
<reference evidence="7 8" key="2">
    <citation type="journal article" date="2007" name="PLoS Biol.">
        <title>Principles of genome evolution in the Drosophila melanogaster species group.</title>
        <authorList>
            <person name="Ranz J.M."/>
            <person name="Maurin D."/>
            <person name="Chan Y.S."/>
            <person name="von Grotthuss M."/>
            <person name="Hillier L.W."/>
            <person name="Roote J."/>
            <person name="Ashburner M."/>
            <person name="Bergman C.M."/>
        </authorList>
    </citation>
    <scope>NUCLEOTIDE SEQUENCE [LARGE SCALE GENOMIC DNA]</scope>
    <source>
        <strain evidence="8">Tai18E2 / Tucson 14021-0261.01</strain>
    </source>
</reference>
<protein>
    <recommendedName>
        <fullName evidence="6">BED-type domain-containing protein</fullName>
    </recommendedName>
</protein>
<dbReference type="PROSITE" id="PS50808">
    <property type="entry name" value="ZF_BED"/>
    <property type="match status" value="1"/>
</dbReference>
<keyword evidence="1" id="KW-0479">Metal-binding</keyword>
<dbReference type="InterPro" id="IPR026095">
    <property type="entry name" value="Myb/SANT-like_DNA-bd_dom_prot"/>
</dbReference>
<dbReference type="OrthoDB" id="7881929at2759"/>
<organism evidence="7 8">
    <name type="scientific">Drosophila yakuba</name>
    <name type="common">Fruit fly</name>
    <dbReference type="NCBI Taxonomy" id="7245"/>
    <lineage>
        <taxon>Eukaryota</taxon>
        <taxon>Metazoa</taxon>
        <taxon>Ecdysozoa</taxon>
        <taxon>Arthropoda</taxon>
        <taxon>Hexapoda</taxon>
        <taxon>Insecta</taxon>
        <taxon>Pterygota</taxon>
        <taxon>Neoptera</taxon>
        <taxon>Endopterygota</taxon>
        <taxon>Diptera</taxon>
        <taxon>Brachycera</taxon>
        <taxon>Muscomorpha</taxon>
        <taxon>Ephydroidea</taxon>
        <taxon>Drosophilidae</taxon>
        <taxon>Drosophila</taxon>
        <taxon>Sophophora</taxon>
    </lineage>
</organism>
<dbReference type="GO" id="GO:0016604">
    <property type="term" value="C:nuclear body"/>
    <property type="evidence" value="ECO:0007669"/>
    <property type="project" value="TreeGrafter"/>
</dbReference>
<name>B4PG88_DROYA</name>
<dbReference type="PANTHER" id="PTHR22666:SF3">
    <property type="entry name" value="MYB_SANT-LIKE DNA-BINDING DOMAIN-CONTAINING PROTEIN 1"/>
    <property type="match status" value="1"/>
</dbReference>
<dbReference type="KEGG" id="dya:Dyak_GE21882"/>
<evidence type="ECO:0000313" key="7">
    <source>
        <dbReference type="EMBL" id="EDW94252.1"/>
    </source>
</evidence>
<evidence type="ECO:0000256" key="2">
    <source>
        <dbReference type="ARBA" id="ARBA00022771"/>
    </source>
</evidence>
<dbReference type="PhylomeDB" id="B4PG88"/>
<evidence type="ECO:0000256" key="1">
    <source>
        <dbReference type="ARBA" id="ARBA00022723"/>
    </source>
</evidence>
<evidence type="ECO:0000259" key="6">
    <source>
        <dbReference type="PROSITE" id="PS50808"/>
    </source>
</evidence>
<dbReference type="SMART" id="SM00614">
    <property type="entry name" value="ZnF_BED"/>
    <property type="match status" value="1"/>
</dbReference>